<dbReference type="PANTHER" id="PTHR11537:SF254">
    <property type="entry name" value="POTASSIUM VOLTAGE-GATED CHANNEL PROTEIN SHAB"/>
    <property type="match status" value="1"/>
</dbReference>
<feature type="transmembrane region" description="Helical" evidence="8">
    <location>
        <begin position="151"/>
        <end position="169"/>
    </location>
</feature>
<reference evidence="10 11" key="1">
    <citation type="submission" date="2018-09" db="EMBL/GenBank/DDBJ databases">
        <title>Novel species of Arthrobacter.</title>
        <authorList>
            <person name="Liu Q."/>
            <person name="Xin Y.-H."/>
        </authorList>
    </citation>
    <scope>NUCLEOTIDE SEQUENCE [LARGE SCALE GENOMIC DNA]</scope>
    <source>
        <strain evidence="10 11">Hz2</strain>
    </source>
</reference>
<dbReference type="PRINTS" id="PR00169">
    <property type="entry name" value="KCHANNEL"/>
</dbReference>
<accession>A0A3A5M3V2</accession>
<feature type="transmembrane region" description="Helical" evidence="8">
    <location>
        <begin position="21"/>
        <end position="38"/>
    </location>
</feature>
<name>A0A3A5M3V2_9MICC</name>
<dbReference type="GO" id="GO:0008076">
    <property type="term" value="C:voltage-gated potassium channel complex"/>
    <property type="evidence" value="ECO:0007669"/>
    <property type="project" value="InterPro"/>
</dbReference>
<dbReference type="GO" id="GO:0005249">
    <property type="term" value="F:voltage-gated potassium channel activity"/>
    <property type="evidence" value="ECO:0007669"/>
    <property type="project" value="InterPro"/>
</dbReference>
<evidence type="ECO:0000256" key="2">
    <source>
        <dbReference type="ARBA" id="ARBA00022448"/>
    </source>
</evidence>
<dbReference type="Proteomes" id="UP000272560">
    <property type="component" value="Unassembled WGS sequence"/>
</dbReference>
<evidence type="ECO:0000256" key="6">
    <source>
        <dbReference type="ARBA" id="ARBA00023136"/>
    </source>
</evidence>
<feature type="domain" description="Potassium channel" evidence="9">
    <location>
        <begin position="139"/>
        <end position="206"/>
    </location>
</feature>
<dbReference type="GO" id="GO:0001508">
    <property type="term" value="P:action potential"/>
    <property type="evidence" value="ECO:0007669"/>
    <property type="project" value="TreeGrafter"/>
</dbReference>
<evidence type="ECO:0000256" key="1">
    <source>
        <dbReference type="ARBA" id="ARBA00004141"/>
    </source>
</evidence>
<dbReference type="Gene3D" id="1.10.287.70">
    <property type="match status" value="1"/>
</dbReference>
<evidence type="ECO:0000256" key="8">
    <source>
        <dbReference type="SAM" id="Phobius"/>
    </source>
</evidence>
<dbReference type="EMBL" id="QZVT01000003">
    <property type="protein sequence ID" value="RJT81133.1"/>
    <property type="molecule type" value="Genomic_DNA"/>
</dbReference>
<dbReference type="SUPFAM" id="SSF81324">
    <property type="entry name" value="Voltage-gated potassium channels"/>
    <property type="match status" value="1"/>
</dbReference>
<organism evidence="10 11">
    <name type="scientific">Arthrobacter cheniae</name>
    <dbReference type="NCBI Taxonomy" id="1258888"/>
    <lineage>
        <taxon>Bacteria</taxon>
        <taxon>Bacillati</taxon>
        <taxon>Actinomycetota</taxon>
        <taxon>Actinomycetes</taxon>
        <taxon>Micrococcales</taxon>
        <taxon>Micrococcaceae</taxon>
        <taxon>Arthrobacter</taxon>
    </lineage>
</organism>
<feature type="transmembrane region" description="Helical" evidence="8">
    <location>
        <begin position="50"/>
        <end position="69"/>
    </location>
</feature>
<dbReference type="InterPro" id="IPR028325">
    <property type="entry name" value="VG_K_chnl"/>
</dbReference>
<keyword evidence="7 10" id="KW-0407">Ion channel</keyword>
<comment type="caution">
    <text evidence="10">The sequence shown here is derived from an EMBL/GenBank/DDBJ whole genome shotgun (WGS) entry which is preliminary data.</text>
</comment>
<evidence type="ECO:0000256" key="5">
    <source>
        <dbReference type="ARBA" id="ARBA00023065"/>
    </source>
</evidence>
<dbReference type="Gene3D" id="1.20.120.350">
    <property type="entry name" value="Voltage-gated potassium channels. Chain C"/>
    <property type="match status" value="1"/>
</dbReference>
<comment type="subcellular location">
    <subcellularLocation>
        <location evidence="1">Membrane</location>
        <topology evidence="1">Multi-pass membrane protein</topology>
    </subcellularLocation>
</comment>
<keyword evidence="5" id="KW-0406">Ion transport</keyword>
<keyword evidence="3 8" id="KW-0812">Transmembrane</keyword>
<dbReference type="AlphaFoldDB" id="A0A3A5M3V2"/>
<protein>
    <submittedName>
        <fullName evidence="10">Two pore domain potassium channel family protein</fullName>
    </submittedName>
</protein>
<dbReference type="Pfam" id="PF07885">
    <property type="entry name" value="Ion_trans_2"/>
    <property type="match status" value="1"/>
</dbReference>
<keyword evidence="4 8" id="KW-1133">Transmembrane helix</keyword>
<evidence type="ECO:0000256" key="7">
    <source>
        <dbReference type="ARBA" id="ARBA00023303"/>
    </source>
</evidence>
<dbReference type="Gene3D" id="1.20.5.110">
    <property type="match status" value="1"/>
</dbReference>
<keyword evidence="6 8" id="KW-0472">Membrane</keyword>
<keyword evidence="2" id="KW-0813">Transport</keyword>
<dbReference type="InterPro" id="IPR027359">
    <property type="entry name" value="Volt_channel_dom_sf"/>
</dbReference>
<dbReference type="PANTHER" id="PTHR11537">
    <property type="entry name" value="VOLTAGE-GATED POTASSIUM CHANNEL"/>
    <property type="match status" value="1"/>
</dbReference>
<dbReference type="OrthoDB" id="9799090at2"/>
<gene>
    <name evidence="10" type="ORF">D6T63_07525</name>
</gene>
<dbReference type="InterPro" id="IPR013099">
    <property type="entry name" value="K_chnl_dom"/>
</dbReference>
<keyword evidence="11" id="KW-1185">Reference proteome</keyword>
<sequence>MRLHRTSIDPTLWRRRFEVPLIIGAVLYLVAYSIQVTSHPGPAASRFLEGIVWGVWCLFLVDYLVSLLSAPSRGRWFIRHLHELVILLLPMLRPLRLLRLIPLLRVLNRSGGDALRGHIVLYVISAMTVLGYAGALAVLDVEQDAPGATIVTLPDALWWALTTVTSVGYGDYYPVTGAGRLVAAGLMIGGIGVLSAVTAAFASWLVENVGTARAEAEATASDTRMQDQLTSVSLQIDTLTRQLAHGSHPRHDSED</sequence>
<proteinExistence type="predicted"/>
<evidence type="ECO:0000313" key="11">
    <source>
        <dbReference type="Proteomes" id="UP000272560"/>
    </source>
</evidence>
<feature type="transmembrane region" description="Helical" evidence="8">
    <location>
        <begin position="181"/>
        <end position="206"/>
    </location>
</feature>
<evidence type="ECO:0000256" key="3">
    <source>
        <dbReference type="ARBA" id="ARBA00022692"/>
    </source>
</evidence>
<evidence type="ECO:0000259" key="9">
    <source>
        <dbReference type="Pfam" id="PF07885"/>
    </source>
</evidence>
<evidence type="ECO:0000313" key="10">
    <source>
        <dbReference type="EMBL" id="RJT81133.1"/>
    </source>
</evidence>
<feature type="transmembrane region" description="Helical" evidence="8">
    <location>
        <begin position="119"/>
        <end position="139"/>
    </location>
</feature>
<evidence type="ECO:0000256" key="4">
    <source>
        <dbReference type="ARBA" id="ARBA00022989"/>
    </source>
</evidence>